<dbReference type="AlphaFoldDB" id="A0A382ECT0"/>
<organism evidence="2">
    <name type="scientific">marine metagenome</name>
    <dbReference type="NCBI Taxonomy" id="408172"/>
    <lineage>
        <taxon>unclassified sequences</taxon>
        <taxon>metagenomes</taxon>
        <taxon>ecological metagenomes</taxon>
    </lineage>
</organism>
<keyword evidence="1" id="KW-0238">DNA-binding</keyword>
<dbReference type="HAMAP" id="MF_00274">
    <property type="entry name" value="DNA_YbaB_EbfC"/>
    <property type="match status" value="1"/>
</dbReference>
<dbReference type="GO" id="GO:0005829">
    <property type="term" value="C:cytosol"/>
    <property type="evidence" value="ECO:0007669"/>
    <property type="project" value="TreeGrafter"/>
</dbReference>
<dbReference type="Gene3D" id="3.30.1310.10">
    <property type="entry name" value="Nucleoid-associated protein YbaB-like domain"/>
    <property type="match status" value="1"/>
</dbReference>
<dbReference type="Pfam" id="PF02575">
    <property type="entry name" value="YbaB_DNA_bd"/>
    <property type="match status" value="1"/>
</dbReference>
<proteinExistence type="inferred from homology"/>
<sequence>MMKQAQQLQKQMMKLQEEIEASTVEHSSGGGAIRVVVTGKMVVQSIEIDPDAVDPNDVEMLQDLIQSAVNGAIEKAQELASSKMGALTGGLNIPGLM</sequence>
<dbReference type="EMBL" id="UINC01043746">
    <property type="protein sequence ID" value="SVB48209.1"/>
    <property type="molecule type" value="Genomic_DNA"/>
</dbReference>
<evidence type="ECO:0000256" key="1">
    <source>
        <dbReference type="ARBA" id="ARBA00023125"/>
    </source>
</evidence>
<evidence type="ECO:0008006" key="3">
    <source>
        <dbReference type="Google" id="ProtNLM"/>
    </source>
</evidence>
<reference evidence="2" key="1">
    <citation type="submission" date="2018-05" db="EMBL/GenBank/DDBJ databases">
        <authorList>
            <person name="Lanie J.A."/>
            <person name="Ng W.-L."/>
            <person name="Kazmierczak K.M."/>
            <person name="Andrzejewski T.M."/>
            <person name="Davidsen T.M."/>
            <person name="Wayne K.J."/>
            <person name="Tettelin H."/>
            <person name="Glass J.I."/>
            <person name="Rusch D."/>
            <person name="Podicherti R."/>
            <person name="Tsui H.-C.T."/>
            <person name="Winkler M.E."/>
        </authorList>
    </citation>
    <scope>NUCLEOTIDE SEQUENCE</scope>
</reference>
<dbReference type="GO" id="GO:0003677">
    <property type="term" value="F:DNA binding"/>
    <property type="evidence" value="ECO:0007669"/>
    <property type="project" value="UniProtKB-KW"/>
</dbReference>
<dbReference type="PANTHER" id="PTHR33449:SF1">
    <property type="entry name" value="NUCLEOID-ASSOCIATED PROTEIN YBAB"/>
    <property type="match status" value="1"/>
</dbReference>
<dbReference type="PIRSF" id="PIRSF004555">
    <property type="entry name" value="UCP004555"/>
    <property type="match status" value="1"/>
</dbReference>
<evidence type="ECO:0000313" key="2">
    <source>
        <dbReference type="EMBL" id="SVB48209.1"/>
    </source>
</evidence>
<gene>
    <name evidence="2" type="ORF">METZ01_LOCUS201063</name>
</gene>
<dbReference type="SUPFAM" id="SSF82607">
    <property type="entry name" value="YbaB-like"/>
    <property type="match status" value="1"/>
</dbReference>
<accession>A0A382ECT0</accession>
<dbReference type="InterPro" id="IPR036894">
    <property type="entry name" value="YbaB-like_sf"/>
</dbReference>
<protein>
    <recommendedName>
        <fullName evidence="3">Nucleoid-associated protein</fullName>
    </recommendedName>
</protein>
<dbReference type="PANTHER" id="PTHR33449">
    <property type="entry name" value="NUCLEOID-ASSOCIATED PROTEIN YBAB"/>
    <property type="match status" value="1"/>
</dbReference>
<dbReference type="NCBIfam" id="TIGR00103">
    <property type="entry name" value="DNA_YbaB_EbfC"/>
    <property type="match status" value="1"/>
</dbReference>
<dbReference type="InterPro" id="IPR004401">
    <property type="entry name" value="YbaB/EbfC"/>
</dbReference>
<name>A0A382ECT0_9ZZZZ</name>